<name>A0ABX6P3F5_9BURK</name>
<evidence type="ECO:0000256" key="1">
    <source>
        <dbReference type="SAM" id="MobiDB-lite"/>
    </source>
</evidence>
<proteinExistence type="predicted"/>
<reference evidence="2 3" key="2">
    <citation type="submission" date="2020-05" db="EMBL/GenBank/DDBJ databases">
        <authorList>
            <person name="Khan S.A."/>
            <person name="Jeon C.O."/>
            <person name="Chun B.H."/>
        </authorList>
    </citation>
    <scope>NUCLEOTIDE SEQUENCE [LARGE SCALE GENOMIC DNA]</scope>
    <source>
        <strain evidence="2 3">H242</strain>
    </source>
</reference>
<evidence type="ECO:0000313" key="3">
    <source>
        <dbReference type="Proteomes" id="UP000500826"/>
    </source>
</evidence>
<feature type="compositionally biased region" description="Basic residues" evidence="1">
    <location>
        <begin position="371"/>
        <end position="404"/>
    </location>
</feature>
<keyword evidence="3" id="KW-1185">Reference proteome</keyword>
<accession>A0ABX6P3F5</accession>
<dbReference type="Proteomes" id="UP000500826">
    <property type="component" value="Chromosome"/>
</dbReference>
<organism evidence="2 3">
    <name type="scientific">Ramlibacter terrae</name>
    <dbReference type="NCBI Taxonomy" id="2732511"/>
    <lineage>
        <taxon>Bacteria</taxon>
        <taxon>Pseudomonadati</taxon>
        <taxon>Pseudomonadota</taxon>
        <taxon>Betaproteobacteria</taxon>
        <taxon>Burkholderiales</taxon>
        <taxon>Comamonadaceae</taxon>
        <taxon>Ramlibacter</taxon>
    </lineage>
</organism>
<feature type="region of interest" description="Disordered" evidence="1">
    <location>
        <begin position="332"/>
        <end position="498"/>
    </location>
</feature>
<sequence length="498" mass="55828">MADYSNADIYWGAAGAPPPAPRSPTSARRSSVVAHSPGYEMHTGTNWYKASAPANLQVVKSFATGPVQFSIRGIDWGGVAAPAEGTSFEDLTPAQRAVVAESLGYAVVTQQMFFKADAALTDRLVLKPLQGQHYFNATIDWGSVKKPAADAGFELLSEEQQEVVLAQSGYRRYDGVVYHNAEAVLAEDAYRLTFVEGVDYDNETVVWSNVVVPEAGTAYEDMTAEQRFRVREQSGWTEYTSLVYYKEGADNELVTTFTEGIDYDNAEMEWGAASPAGANRWFVTDGQREYVILAVDEGKDGVLDYVSVTSPHELFGQRGFGFLLTGTITNLAASQGPDDQQPRRRDRARQHRPAGRRLRPGAAVRYPGLLGRHRRDPRRHRTARRHFARRRRCRRRPRRARQRLRPRDLDPELAGSGQLHHHPRRAGRGPERRGGRRRHDRRDRRVLPGRRRFDDHRHRGRAHRHQHRPAGRQSVTVTSTGVGADDDGIGVRRPAPAA</sequence>
<feature type="compositionally biased region" description="Basic residues" evidence="1">
    <location>
        <begin position="344"/>
        <end position="359"/>
    </location>
</feature>
<gene>
    <name evidence="2" type="ORF">HK414_16045</name>
</gene>
<feature type="compositionally biased region" description="Basic residues" evidence="1">
    <location>
        <begin position="458"/>
        <end position="470"/>
    </location>
</feature>
<protein>
    <submittedName>
        <fullName evidence="2">Uncharacterized protein</fullName>
    </submittedName>
</protein>
<feature type="compositionally biased region" description="Basic and acidic residues" evidence="1">
    <location>
        <begin position="443"/>
        <end position="457"/>
    </location>
</feature>
<reference evidence="2 3" key="1">
    <citation type="submission" date="2020-05" db="EMBL/GenBank/DDBJ databases">
        <title>Ramlibacter rhizophilus sp. nov., isolated from rhizosphere soil of national flower Mugunghwa from South Korea.</title>
        <authorList>
            <person name="Zheng-Fei Y."/>
            <person name="Huan T."/>
        </authorList>
    </citation>
    <scope>NUCLEOTIDE SEQUENCE [LARGE SCALE GENOMIC DNA]</scope>
    <source>
        <strain evidence="2 3">H242</strain>
    </source>
</reference>
<dbReference type="EMBL" id="CP053418">
    <property type="protein sequence ID" value="QJW84656.1"/>
    <property type="molecule type" value="Genomic_DNA"/>
</dbReference>
<evidence type="ECO:0000313" key="2">
    <source>
        <dbReference type="EMBL" id="QJW84656.1"/>
    </source>
</evidence>